<dbReference type="GO" id="GO:0004222">
    <property type="term" value="F:metalloendopeptidase activity"/>
    <property type="evidence" value="ECO:0007669"/>
    <property type="project" value="UniProtKB-UniRule"/>
</dbReference>
<dbReference type="Pfam" id="PF01400">
    <property type="entry name" value="Astacin"/>
    <property type="match status" value="1"/>
</dbReference>
<feature type="binding site" evidence="1">
    <location>
        <position position="159"/>
    </location>
    <ligand>
        <name>Zn(2+)</name>
        <dbReference type="ChEBI" id="CHEBI:29105"/>
        <note>catalytic</note>
    </ligand>
</feature>
<dbReference type="AlphaFoldDB" id="A0AAD8UZM3"/>
<dbReference type="InterPro" id="IPR024079">
    <property type="entry name" value="MetalloPept_cat_dom_sf"/>
</dbReference>
<keyword evidence="1 2" id="KW-0378">Hydrolase</keyword>
<dbReference type="SUPFAM" id="SSF55486">
    <property type="entry name" value="Metalloproteases ('zincins'), catalytic domain"/>
    <property type="match status" value="1"/>
</dbReference>
<dbReference type="EMBL" id="JAHLJV010000094">
    <property type="protein sequence ID" value="KAK1573328.1"/>
    <property type="molecule type" value="Genomic_DNA"/>
</dbReference>
<keyword evidence="1 2" id="KW-0482">Metalloprotease</keyword>
<sequence>MSSITLKAAAAVAVALSQPVVAAVFPANTFNRSEIEAIPLEKRGSMDATILWDKGEIPYILETLPHDLSNSIRDAMRVWEQRTCIRFVPKQNQGAWVYFNKRDTGCFAHNLGAPSSGETIVNLDYPSVGERIGSFGQDKGCMEAGIPTHELGHVIGLTHEQQRPDRDQFIRVYMEAIWSDWQDQYAIHDSADISVPFDYNSIMLYHKGENTRKGYGYSMESITDKDIDPWTSPTDNDYLGVNKAYGCEEYYTRAVPECRPVAINADENKSSYSFIIDKYTEQYMRDHGYTHVAAHQNCRANTNLQSTDNWGFTPLNGWGPKAQYQVTVDRCKKGFDRHGSRYEVALCKGDNEGACDIKCGLRRICPVDANGNQVDSKAVNVTDDALWVCHPH</sequence>
<dbReference type="PROSITE" id="PS51864">
    <property type="entry name" value="ASTACIN"/>
    <property type="match status" value="1"/>
</dbReference>
<proteinExistence type="predicted"/>
<dbReference type="PRINTS" id="PR00480">
    <property type="entry name" value="ASTACIN"/>
</dbReference>
<feature type="binding site" evidence="1">
    <location>
        <position position="149"/>
    </location>
    <ligand>
        <name>Zn(2+)</name>
        <dbReference type="ChEBI" id="CHEBI:29105"/>
        <note>catalytic</note>
    </ligand>
</feature>
<comment type="caution">
    <text evidence="4">The sequence shown here is derived from an EMBL/GenBank/DDBJ whole genome shotgun (WGS) entry which is preliminary data.</text>
</comment>
<feature type="binding site" evidence="1">
    <location>
        <position position="153"/>
    </location>
    <ligand>
        <name>Zn(2+)</name>
        <dbReference type="ChEBI" id="CHEBI:29105"/>
        <note>catalytic</note>
    </ligand>
</feature>
<dbReference type="GeneID" id="85440039"/>
<keyword evidence="1 2" id="KW-0862">Zinc</keyword>
<keyword evidence="2" id="KW-0732">Signal</keyword>
<feature type="domain" description="Peptidase M12A" evidence="3">
    <location>
        <begin position="36"/>
        <end position="248"/>
    </location>
</feature>
<feature type="chain" id="PRO_5041776929" description="Metalloendopeptidase" evidence="2">
    <location>
        <begin position="23"/>
        <end position="392"/>
    </location>
</feature>
<feature type="active site" evidence="1">
    <location>
        <position position="150"/>
    </location>
</feature>
<dbReference type="Gene3D" id="3.40.390.10">
    <property type="entry name" value="Collagenase (Catalytic Domain)"/>
    <property type="match status" value="1"/>
</dbReference>
<keyword evidence="5" id="KW-1185">Reference proteome</keyword>
<dbReference type="RefSeq" id="XP_060408969.1">
    <property type="nucleotide sequence ID" value="XM_060555799.1"/>
</dbReference>
<dbReference type="PANTHER" id="PTHR10127:SF850">
    <property type="entry name" value="METALLOENDOPEPTIDASE"/>
    <property type="match status" value="1"/>
</dbReference>
<evidence type="ECO:0000313" key="5">
    <source>
        <dbReference type="Proteomes" id="UP001230504"/>
    </source>
</evidence>
<feature type="signal peptide" evidence="2">
    <location>
        <begin position="1"/>
        <end position="22"/>
    </location>
</feature>
<accession>A0AAD8UZM3</accession>
<comment type="cofactor">
    <cofactor evidence="1 2">
        <name>Zn(2+)</name>
        <dbReference type="ChEBI" id="CHEBI:29105"/>
    </cofactor>
    <text evidence="1 2">Binds 1 zinc ion per subunit.</text>
</comment>
<dbReference type="InterPro" id="IPR006026">
    <property type="entry name" value="Peptidase_Metallo"/>
</dbReference>
<dbReference type="SMART" id="SM00235">
    <property type="entry name" value="ZnMc"/>
    <property type="match status" value="1"/>
</dbReference>
<dbReference type="GO" id="GO:0006508">
    <property type="term" value="P:proteolysis"/>
    <property type="evidence" value="ECO:0007669"/>
    <property type="project" value="UniProtKB-KW"/>
</dbReference>
<comment type="caution">
    <text evidence="1">Lacks conserved residue(s) required for the propagation of feature annotation.</text>
</comment>
<gene>
    <name evidence="4" type="ORF">LY79DRAFT_525994</name>
</gene>
<organism evidence="4 5">
    <name type="scientific">Colletotrichum navitas</name>
    <dbReference type="NCBI Taxonomy" id="681940"/>
    <lineage>
        <taxon>Eukaryota</taxon>
        <taxon>Fungi</taxon>
        <taxon>Dikarya</taxon>
        <taxon>Ascomycota</taxon>
        <taxon>Pezizomycotina</taxon>
        <taxon>Sordariomycetes</taxon>
        <taxon>Hypocreomycetidae</taxon>
        <taxon>Glomerellales</taxon>
        <taxon>Glomerellaceae</taxon>
        <taxon>Colletotrichum</taxon>
        <taxon>Colletotrichum graminicola species complex</taxon>
    </lineage>
</organism>
<dbReference type="GO" id="GO:0008270">
    <property type="term" value="F:zinc ion binding"/>
    <property type="evidence" value="ECO:0007669"/>
    <property type="project" value="UniProtKB-UniRule"/>
</dbReference>
<protein>
    <recommendedName>
        <fullName evidence="2">Metalloendopeptidase</fullName>
        <ecNumber evidence="2">3.4.24.-</ecNumber>
    </recommendedName>
</protein>
<name>A0AAD8UZM3_9PEZI</name>
<dbReference type="PANTHER" id="PTHR10127">
    <property type="entry name" value="DISCOIDIN, CUB, EGF, LAMININ , AND ZINC METALLOPROTEASE DOMAIN CONTAINING"/>
    <property type="match status" value="1"/>
</dbReference>
<dbReference type="InterPro" id="IPR001506">
    <property type="entry name" value="Peptidase_M12A"/>
</dbReference>
<evidence type="ECO:0000256" key="2">
    <source>
        <dbReference type="RuleBase" id="RU361183"/>
    </source>
</evidence>
<evidence type="ECO:0000259" key="3">
    <source>
        <dbReference type="PROSITE" id="PS51864"/>
    </source>
</evidence>
<reference evidence="4" key="1">
    <citation type="submission" date="2021-06" db="EMBL/GenBank/DDBJ databases">
        <title>Comparative genomics, transcriptomics and evolutionary studies reveal genomic signatures of adaptation to plant cell wall in hemibiotrophic fungi.</title>
        <authorList>
            <consortium name="DOE Joint Genome Institute"/>
            <person name="Baroncelli R."/>
            <person name="Diaz J.F."/>
            <person name="Benocci T."/>
            <person name="Peng M."/>
            <person name="Battaglia E."/>
            <person name="Haridas S."/>
            <person name="Andreopoulos W."/>
            <person name="Labutti K."/>
            <person name="Pangilinan J."/>
            <person name="Floch G.L."/>
            <person name="Makela M.R."/>
            <person name="Henrissat B."/>
            <person name="Grigoriev I.V."/>
            <person name="Crouch J.A."/>
            <person name="De Vries R.P."/>
            <person name="Sukno S.A."/>
            <person name="Thon M.R."/>
        </authorList>
    </citation>
    <scope>NUCLEOTIDE SEQUENCE</scope>
    <source>
        <strain evidence="4">CBS 125086</strain>
    </source>
</reference>
<keyword evidence="1 2" id="KW-0645">Protease</keyword>
<evidence type="ECO:0000256" key="1">
    <source>
        <dbReference type="PROSITE-ProRule" id="PRU01211"/>
    </source>
</evidence>
<dbReference type="Proteomes" id="UP001230504">
    <property type="component" value="Unassembled WGS sequence"/>
</dbReference>
<evidence type="ECO:0000313" key="4">
    <source>
        <dbReference type="EMBL" id="KAK1573328.1"/>
    </source>
</evidence>
<dbReference type="EC" id="3.4.24.-" evidence="2"/>
<keyword evidence="1 2" id="KW-0479">Metal-binding</keyword>